<keyword evidence="4" id="KW-1185">Reference proteome</keyword>
<evidence type="ECO:0000256" key="1">
    <source>
        <dbReference type="ARBA" id="ARBA00023125"/>
    </source>
</evidence>
<accession>A0A9P6D9S4</accession>
<dbReference type="OrthoDB" id="3265672at2759"/>
<feature type="non-terminal residue" evidence="3">
    <location>
        <position position="102"/>
    </location>
</feature>
<dbReference type="Proteomes" id="UP000807025">
    <property type="component" value="Unassembled WGS sequence"/>
</dbReference>
<proteinExistence type="predicted"/>
<comment type="caution">
    <text evidence="3">The sequence shown here is derived from an EMBL/GenBank/DDBJ whole genome shotgun (WGS) entry which is preliminary data.</text>
</comment>
<protein>
    <recommendedName>
        <fullName evidence="2">HTH CENPB-type domain-containing protein</fullName>
    </recommendedName>
</protein>
<name>A0A9P6D9S4_PLEER</name>
<organism evidence="3 4">
    <name type="scientific">Pleurotus eryngii</name>
    <name type="common">Boletus of the steppes</name>
    <dbReference type="NCBI Taxonomy" id="5323"/>
    <lineage>
        <taxon>Eukaryota</taxon>
        <taxon>Fungi</taxon>
        <taxon>Dikarya</taxon>
        <taxon>Basidiomycota</taxon>
        <taxon>Agaricomycotina</taxon>
        <taxon>Agaricomycetes</taxon>
        <taxon>Agaricomycetidae</taxon>
        <taxon>Agaricales</taxon>
        <taxon>Pleurotineae</taxon>
        <taxon>Pleurotaceae</taxon>
        <taxon>Pleurotus</taxon>
    </lineage>
</organism>
<feature type="domain" description="HTH CENPB-type" evidence="2">
    <location>
        <begin position="1"/>
        <end position="39"/>
    </location>
</feature>
<gene>
    <name evidence="3" type="ORF">BDN71DRAFT_1345256</name>
</gene>
<dbReference type="InterPro" id="IPR006600">
    <property type="entry name" value="HTH_CenpB_DNA-bd_dom"/>
</dbReference>
<evidence type="ECO:0000313" key="3">
    <source>
        <dbReference type="EMBL" id="KAF9488964.1"/>
    </source>
</evidence>
<dbReference type="EMBL" id="MU154689">
    <property type="protein sequence ID" value="KAF9488964.1"/>
    <property type="molecule type" value="Genomic_DNA"/>
</dbReference>
<evidence type="ECO:0000259" key="2">
    <source>
        <dbReference type="PROSITE" id="PS51253"/>
    </source>
</evidence>
<evidence type="ECO:0000313" key="4">
    <source>
        <dbReference type="Proteomes" id="UP000807025"/>
    </source>
</evidence>
<keyword evidence="1" id="KW-0238">DNA-binding</keyword>
<reference evidence="3" key="1">
    <citation type="submission" date="2020-11" db="EMBL/GenBank/DDBJ databases">
        <authorList>
            <consortium name="DOE Joint Genome Institute"/>
            <person name="Ahrendt S."/>
            <person name="Riley R."/>
            <person name="Andreopoulos W."/>
            <person name="Labutti K."/>
            <person name="Pangilinan J."/>
            <person name="Ruiz-Duenas F.J."/>
            <person name="Barrasa J.M."/>
            <person name="Sanchez-Garcia M."/>
            <person name="Camarero S."/>
            <person name="Miyauchi S."/>
            <person name="Serrano A."/>
            <person name="Linde D."/>
            <person name="Babiker R."/>
            <person name="Drula E."/>
            <person name="Ayuso-Fernandez I."/>
            <person name="Pacheco R."/>
            <person name="Padilla G."/>
            <person name="Ferreira P."/>
            <person name="Barriuso J."/>
            <person name="Kellner H."/>
            <person name="Castanera R."/>
            <person name="Alfaro M."/>
            <person name="Ramirez L."/>
            <person name="Pisabarro A.G."/>
            <person name="Kuo A."/>
            <person name="Tritt A."/>
            <person name="Lipzen A."/>
            <person name="He G."/>
            <person name="Yan M."/>
            <person name="Ng V."/>
            <person name="Cullen D."/>
            <person name="Martin F."/>
            <person name="Rosso M.-N."/>
            <person name="Henrissat B."/>
            <person name="Hibbett D."/>
            <person name="Martinez A.T."/>
            <person name="Grigoriev I.V."/>
        </authorList>
    </citation>
    <scope>NUCLEOTIDE SEQUENCE</scope>
    <source>
        <strain evidence="3">ATCC 90797</strain>
    </source>
</reference>
<dbReference type="PROSITE" id="PS51253">
    <property type="entry name" value="HTH_CENPB"/>
    <property type="match status" value="1"/>
</dbReference>
<dbReference type="AlphaFoldDB" id="A0A9P6D9S4"/>
<sequence length="102" mass="11625">GIPMTMSKLQEFAEGLLGHPVGENWAYRFVQCHSDIKVMMTTPLEAYHAKVLNRNNVKAYFDILEEVMREYKVHPENIYNMDEKGLVMGVAAHSAALVDQDQ</sequence>
<dbReference type="GO" id="GO:0003677">
    <property type="term" value="F:DNA binding"/>
    <property type="evidence" value="ECO:0007669"/>
    <property type="project" value="UniProtKB-KW"/>
</dbReference>
<feature type="non-terminal residue" evidence="3">
    <location>
        <position position="1"/>
    </location>
</feature>